<dbReference type="RefSeq" id="WP_116061955.1">
    <property type="nucleotide sequence ID" value="NZ_QRDZ01000013.1"/>
</dbReference>
<dbReference type="InterPro" id="IPR043502">
    <property type="entry name" value="DNA/RNA_pol_sf"/>
</dbReference>
<keyword evidence="2" id="KW-0548">Nucleotidyltransferase</keyword>
<accession>A0A3D9JRU0</accession>
<dbReference type="CDD" id="cd01651">
    <property type="entry name" value="RT_G2_intron"/>
    <property type="match status" value="1"/>
</dbReference>
<dbReference type="OrthoDB" id="9793236at2"/>
<gene>
    <name evidence="2" type="ORF">DFP98_113217</name>
</gene>
<dbReference type="GO" id="GO:0008270">
    <property type="term" value="F:zinc ion binding"/>
    <property type="evidence" value="ECO:0007669"/>
    <property type="project" value="InterPro"/>
</dbReference>
<reference evidence="2 3" key="1">
    <citation type="submission" date="2018-07" db="EMBL/GenBank/DDBJ databases">
        <title>Genomic Encyclopedia of Type Strains, Phase III (KMG-III): the genomes of soil and plant-associated and newly described type strains.</title>
        <authorList>
            <person name="Whitman W."/>
        </authorList>
    </citation>
    <scope>NUCLEOTIDE SEQUENCE [LARGE SCALE GENOMIC DNA]</scope>
    <source>
        <strain evidence="2 3">CECT 7287</strain>
    </source>
</reference>
<dbReference type="Pfam" id="PF01844">
    <property type="entry name" value="HNH"/>
    <property type="match status" value="1"/>
</dbReference>
<sequence length="660" mass="76133">MEQKFNYPDNEAELRLILDQLYEHALTSWAAGTRPRVKGLLEIITADATILTAIHNLKANQGGNTPGTDGQTMKRDILQMDAEQVLPRVKSLLQRYQPQPIRRVYIDKPGKVEKRPLGIPAIIDRIAQECIRMVIEPILEAQFFDHSYGFRPMRDAHMAIGRVADVIHKTGYHWVVEGDISNFFDNVNHSKLINKLWNMGIRDQRVLMIIKAILKSGIKGEIESNELGTAQGGIISPLLANVYLNIMDEWIIREWDRKKTRSQYKRGFSRGKEMMLRDITKGRCKLKPAFLIRYADDWILVTQSKKSAEKWKSRVAKYLNTNLRLKLSEEKTLITNVEKKPIKFVGFNFKVVKGKSKKGFISRIRPNPARLQSKIDEIHRFTRKMRHIPHKDALVHHINVLNSKIRGVIQYYEPATWVNIDLRKFERDLAWAAYLSLKRNHAVRWTPANETHNLLSVHSEYISGIPAIEYLDRKVGVTSLKFCKWKNSKLKNPLETPFTLEGRKLYTERTGNKSTLARADELMSLHYSLVIRSGRKRGRGGNYNFEFYLNRAYAFNRDKGRCRVCGREVHPPDIDIHHIDPNLPIDLVNKVSNLATLHNSCHEYIHNEVELSQLGPKIRSKVLHFREKVKGLFAVELQRSNHDGAPYAVKAARTVRSGGK</sequence>
<keyword evidence="2" id="KW-0808">Transferase</keyword>
<comment type="caution">
    <text evidence="2">The sequence shown here is derived from an EMBL/GenBank/DDBJ whole genome shotgun (WGS) entry which is preliminary data.</text>
</comment>
<proteinExistence type="predicted"/>
<evidence type="ECO:0000313" key="3">
    <source>
        <dbReference type="Proteomes" id="UP000256977"/>
    </source>
</evidence>
<dbReference type="InterPro" id="IPR003615">
    <property type="entry name" value="HNH_nuc"/>
</dbReference>
<dbReference type="Gene3D" id="1.10.30.50">
    <property type="match status" value="1"/>
</dbReference>
<evidence type="ECO:0000259" key="1">
    <source>
        <dbReference type="PROSITE" id="PS50878"/>
    </source>
</evidence>
<dbReference type="PROSITE" id="PS50878">
    <property type="entry name" value="RT_POL"/>
    <property type="match status" value="1"/>
</dbReference>
<dbReference type="EMBL" id="QRDZ01000013">
    <property type="protein sequence ID" value="RED76156.1"/>
    <property type="molecule type" value="Genomic_DNA"/>
</dbReference>
<dbReference type="Pfam" id="PF00078">
    <property type="entry name" value="RVT_1"/>
    <property type="match status" value="1"/>
</dbReference>
<dbReference type="SUPFAM" id="SSF56672">
    <property type="entry name" value="DNA/RNA polymerases"/>
    <property type="match status" value="1"/>
</dbReference>
<dbReference type="Gene3D" id="3.30.70.2630">
    <property type="match status" value="1"/>
</dbReference>
<dbReference type="Proteomes" id="UP000256977">
    <property type="component" value="Unassembled WGS sequence"/>
</dbReference>
<dbReference type="GO" id="GO:0003676">
    <property type="term" value="F:nucleic acid binding"/>
    <property type="evidence" value="ECO:0007669"/>
    <property type="project" value="InterPro"/>
</dbReference>
<dbReference type="NCBIfam" id="TIGR04416">
    <property type="entry name" value="group_II_RT_mat"/>
    <property type="match status" value="1"/>
</dbReference>
<name>A0A3D9JRU0_9BACL</name>
<dbReference type="AlphaFoldDB" id="A0A3D9JRU0"/>
<protein>
    <submittedName>
        <fullName evidence="2">Group II intron reverse transcriptase/maturase</fullName>
    </submittedName>
</protein>
<dbReference type="CDD" id="cd00085">
    <property type="entry name" value="HNHc"/>
    <property type="match status" value="1"/>
</dbReference>
<evidence type="ECO:0000313" key="2">
    <source>
        <dbReference type="EMBL" id="RED76156.1"/>
    </source>
</evidence>
<dbReference type="PANTHER" id="PTHR34047">
    <property type="entry name" value="NUCLEAR INTRON MATURASE 1, MITOCHONDRIAL-RELATED"/>
    <property type="match status" value="1"/>
</dbReference>
<dbReference type="GO" id="GO:0003964">
    <property type="term" value="F:RNA-directed DNA polymerase activity"/>
    <property type="evidence" value="ECO:0007669"/>
    <property type="project" value="UniProtKB-KW"/>
</dbReference>
<dbReference type="InterPro" id="IPR051083">
    <property type="entry name" value="GrpII_Intron_Splice-Mob/Def"/>
</dbReference>
<feature type="domain" description="Reverse transcriptase" evidence="1">
    <location>
        <begin position="87"/>
        <end position="349"/>
    </location>
</feature>
<dbReference type="InterPro" id="IPR030931">
    <property type="entry name" value="Group_II_RT_mat"/>
</dbReference>
<organism evidence="2 3">
    <name type="scientific">Cohnella phaseoli</name>
    <dbReference type="NCBI Taxonomy" id="456490"/>
    <lineage>
        <taxon>Bacteria</taxon>
        <taxon>Bacillati</taxon>
        <taxon>Bacillota</taxon>
        <taxon>Bacilli</taxon>
        <taxon>Bacillales</taxon>
        <taxon>Paenibacillaceae</taxon>
        <taxon>Cohnella</taxon>
    </lineage>
</organism>
<dbReference type="PANTHER" id="PTHR34047:SF8">
    <property type="entry name" value="PROTEIN YKFC"/>
    <property type="match status" value="1"/>
</dbReference>
<dbReference type="GO" id="GO:0004519">
    <property type="term" value="F:endonuclease activity"/>
    <property type="evidence" value="ECO:0007669"/>
    <property type="project" value="InterPro"/>
</dbReference>
<dbReference type="InterPro" id="IPR000477">
    <property type="entry name" value="RT_dom"/>
</dbReference>
<dbReference type="InterPro" id="IPR002711">
    <property type="entry name" value="HNH"/>
</dbReference>
<dbReference type="SMART" id="SM00507">
    <property type="entry name" value="HNHc"/>
    <property type="match status" value="1"/>
</dbReference>
<keyword evidence="3" id="KW-1185">Reference proteome</keyword>
<keyword evidence="2" id="KW-0695">RNA-directed DNA polymerase</keyword>